<name>A0A850RES0_9GAMM</name>
<dbReference type="EMBL" id="JABZEO010000011">
    <property type="protein sequence ID" value="NVZ10716.1"/>
    <property type="molecule type" value="Genomic_DNA"/>
</dbReference>
<keyword evidence="3" id="KW-1185">Reference proteome</keyword>
<accession>A0A850RES0</accession>
<protein>
    <submittedName>
        <fullName evidence="2">Uncharacterized protein</fullName>
    </submittedName>
</protein>
<dbReference type="AlphaFoldDB" id="A0A850RES0"/>
<evidence type="ECO:0000256" key="1">
    <source>
        <dbReference type="SAM" id="Phobius"/>
    </source>
</evidence>
<keyword evidence="1" id="KW-0812">Transmembrane</keyword>
<evidence type="ECO:0000313" key="3">
    <source>
        <dbReference type="Proteomes" id="UP000592294"/>
    </source>
</evidence>
<proteinExistence type="predicted"/>
<comment type="caution">
    <text evidence="2">The sequence shown here is derived from an EMBL/GenBank/DDBJ whole genome shotgun (WGS) entry which is preliminary data.</text>
</comment>
<sequence length="61" mass="6723">MRILHTMLRTGLIGVVAGFWLLVQFGVWLNRAWPELDLGVAGEGALRLAQSLYLLGFGVII</sequence>
<evidence type="ECO:0000313" key="2">
    <source>
        <dbReference type="EMBL" id="NVZ10716.1"/>
    </source>
</evidence>
<dbReference type="Proteomes" id="UP000592294">
    <property type="component" value="Unassembled WGS sequence"/>
</dbReference>
<dbReference type="RefSeq" id="WP_176977443.1">
    <property type="nucleotide sequence ID" value="NZ_JABZEO010000011.1"/>
</dbReference>
<keyword evidence="1" id="KW-1133">Transmembrane helix</keyword>
<feature type="transmembrane region" description="Helical" evidence="1">
    <location>
        <begin position="12"/>
        <end position="29"/>
    </location>
</feature>
<reference evidence="2 3" key="1">
    <citation type="submission" date="2020-06" db="EMBL/GenBank/DDBJ databases">
        <title>Whole-genome sequence of Allochromatium humboldtianum DSM 21881, type strain.</title>
        <authorList>
            <person name="Kyndt J.A."/>
            <person name="Meyer T.E."/>
        </authorList>
    </citation>
    <scope>NUCLEOTIDE SEQUENCE [LARGE SCALE GENOMIC DNA]</scope>
    <source>
        <strain evidence="2 3">DSM 21881</strain>
    </source>
</reference>
<organism evidence="2 3">
    <name type="scientific">Allochromatium humboldtianum</name>
    <dbReference type="NCBI Taxonomy" id="504901"/>
    <lineage>
        <taxon>Bacteria</taxon>
        <taxon>Pseudomonadati</taxon>
        <taxon>Pseudomonadota</taxon>
        <taxon>Gammaproteobacteria</taxon>
        <taxon>Chromatiales</taxon>
        <taxon>Chromatiaceae</taxon>
        <taxon>Allochromatium</taxon>
    </lineage>
</organism>
<keyword evidence="1" id="KW-0472">Membrane</keyword>
<gene>
    <name evidence="2" type="ORF">HW932_15740</name>
</gene>